<dbReference type="SUPFAM" id="SSF52540">
    <property type="entry name" value="P-loop containing nucleoside triphosphate hydrolases"/>
    <property type="match status" value="1"/>
</dbReference>
<feature type="transmembrane region" description="Helical" evidence="9">
    <location>
        <begin position="189"/>
        <end position="208"/>
    </location>
</feature>
<reference evidence="12 13" key="1">
    <citation type="journal article" date="2017" name="Environ. Microbiol.">
        <title>Genomic and physiological analyses of 'Reinekea forsetii' reveal a versatile opportunistic lifestyle during spring algae blooms.</title>
        <authorList>
            <person name="Avci B."/>
            <person name="Hahnke R.L."/>
            <person name="Chafee M."/>
            <person name="Fischer T."/>
            <person name="Gruber-Vodicka H."/>
            <person name="Tegetmeyer H.E."/>
            <person name="Harder J."/>
            <person name="Fuchs B.M."/>
            <person name="Amann R.I."/>
            <person name="Teeling H."/>
        </authorList>
    </citation>
    <scope>NUCLEOTIDE SEQUENCE [LARGE SCALE GENOMIC DNA]</scope>
    <source>
        <strain evidence="12 13">Hel1_31_D35</strain>
    </source>
</reference>
<name>A0A2K8KMR7_9GAMM</name>
<evidence type="ECO:0000256" key="8">
    <source>
        <dbReference type="ARBA" id="ARBA00023136"/>
    </source>
</evidence>
<evidence type="ECO:0000256" key="5">
    <source>
        <dbReference type="ARBA" id="ARBA00022741"/>
    </source>
</evidence>
<evidence type="ECO:0000259" key="10">
    <source>
        <dbReference type="PROSITE" id="PS50893"/>
    </source>
</evidence>
<evidence type="ECO:0000313" key="13">
    <source>
        <dbReference type="Proteomes" id="UP000229757"/>
    </source>
</evidence>
<comment type="subcellular location">
    <subcellularLocation>
        <location evidence="1">Cell membrane</location>
        <topology evidence="1">Multi-pass membrane protein</topology>
    </subcellularLocation>
</comment>
<dbReference type="InterPro" id="IPR039421">
    <property type="entry name" value="Type_1_exporter"/>
</dbReference>
<dbReference type="SUPFAM" id="SSF90123">
    <property type="entry name" value="ABC transporter transmembrane region"/>
    <property type="match status" value="1"/>
</dbReference>
<dbReference type="InterPro" id="IPR003439">
    <property type="entry name" value="ABC_transporter-like_ATP-bd"/>
</dbReference>
<keyword evidence="2" id="KW-0813">Transport</keyword>
<evidence type="ECO:0000256" key="1">
    <source>
        <dbReference type="ARBA" id="ARBA00004651"/>
    </source>
</evidence>
<sequence>MTTYMSSTSHMKMLYGSLFRLIGKKNRTRVLLLQILFLLTALFQVAGIASIAPFITMVSNPAFINTNTYLAFLFNLYAFESDSQFIISYALSVILLIIVSNSIASYSLWKLFQISMRLGAHVQRTIYKSYLDNDYTFFAINNSSRLISQITQEIPRMVYMVVQPILTLISQLFIAALIIVGLLIIDISIALTATAIVVSVYFLIFKLIRSRVVESGNLISTLNLTKLKLLDESIGGIKEVKLKGTEDYYKQQVDRVTVRGLSASAYIALAGDLPRFMVETVVFASILGLSIYILLTSGTANEALSTISLYAMAGYKLLPAAQSIYRAYSQIRANGSVVLALAHEIEKSTAHDSPLRTLGNEPAPEGDIVFNDVAFRYPNTAKFALARCNLRIAKNKITAFVGTSGAGKSTAVDLLLALLVPTCGTITVGDISLDKQNIKAWRQKIGYVAQTIFILDASFRENIALGVPEAEVDPIRLKKAAQLANIYDFIAECDGGFNFKLGERGAKLSGGQKQRIGIARALYQDPAILVLDEATSALDNVTEQLIMNDILSLAQTRTIVMIAHRLTTVENADNIFVFKLGKIEDQGTYQSLANNSLEFKALLSAGKGSHK</sequence>
<keyword evidence="6" id="KW-0067">ATP-binding</keyword>
<dbReference type="EMBL" id="CP011797">
    <property type="protein sequence ID" value="ATX75439.1"/>
    <property type="molecule type" value="Genomic_DNA"/>
</dbReference>
<feature type="transmembrane region" description="Helical" evidence="9">
    <location>
        <begin position="276"/>
        <end position="295"/>
    </location>
</feature>
<evidence type="ECO:0000313" key="12">
    <source>
        <dbReference type="EMBL" id="ATX75439.1"/>
    </source>
</evidence>
<evidence type="ECO:0000259" key="11">
    <source>
        <dbReference type="PROSITE" id="PS50929"/>
    </source>
</evidence>
<dbReference type="PROSITE" id="PS50929">
    <property type="entry name" value="ABC_TM1F"/>
    <property type="match status" value="1"/>
</dbReference>
<dbReference type="SMART" id="SM00382">
    <property type="entry name" value="AAA"/>
    <property type="match status" value="1"/>
</dbReference>
<evidence type="ECO:0000256" key="4">
    <source>
        <dbReference type="ARBA" id="ARBA00022692"/>
    </source>
</evidence>
<organism evidence="12 13">
    <name type="scientific">Reinekea forsetii</name>
    <dbReference type="NCBI Taxonomy" id="1336806"/>
    <lineage>
        <taxon>Bacteria</taxon>
        <taxon>Pseudomonadati</taxon>
        <taxon>Pseudomonadota</taxon>
        <taxon>Gammaproteobacteria</taxon>
        <taxon>Oceanospirillales</taxon>
        <taxon>Saccharospirillaceae</taxon>
        <taxon>Reinekea</taxon>
    </lineage>
</organism>
<accession>A0A2K8KMR7</accession>
<keyword evidence="7 9" id="KW-1133">Transmembrane helix</keyword>
<dbReference type="FunFam" id="3.40.50.300:FF:000299">
    <property type="entry name" value="ABC transporter ATP-binding protein/permease"/>
    <property type="match status" value="1"/>
</dbReference>
<dbReference type="GO" id="GO:0005524">
    <property type="term" value="F:ATP binding"/>
    <property type="evidence" value="ECO:0007669"/>
    <property type="project" value="UniProtKB-KW"/>
</dbReference>
<dbReference type="GO" id="GO:0034040">
    <property type="term" value="F:ATPase-coupled lipid transmembrane transporter activity"/>
    <property type="evidence" value="ECO:0007669"/>
    <property type="project" value="TreeGrafter"/>
</dbReference>
<dbReference type="GO" id="GO:0005886">
    <property type="term" value="C:plasma membrane"/>
    <property type="evidence" value="ECO:0007669"/>
    <property type="project" value="UniProtKB-SubCell"/>
</dbReference>
<keyword evidence="5" id="KW-0547">Nucleotide-binding</keyword>
<dbReference type="InterPro" id="IPR003593">
    <property type="entry name" value="AAA+_ATPase"/>
</dbReference>
<dbReference type="InterPro" id="IPR017871">
    <property type="entry name" value="ABC_transporter-like_CS"/>
</dbReference>
<feature type="domain" description="ABC transporter" evidence="10">
    <location>
        <begin position="368"/>
        <end position="605"/>
    </location>
</feature>
<dbReference type="InterPro" id="IPR027417">
    <property type="entry name" value="P-loop_NTPase"/>
</dbReference>
<keyword evidence="8 9" id="KW-0472">Membrane</keyword>
<dbReference type="PANTHER" id="PTHR24221:SF654">
    <property type="entry name" value="ATP-BINDING CASSETTE SUB-FAMILY B MEMBER 6"/>
    <property type="match status" value="1"/>
</dbReference>
<dbReference type="Proteomes" id="UP000229757">
    <property type="component" value="Chromosome"/>
</dbReference>
<feature type="transmembrane region" description="Helical" evidence="9">
    <location>
        <begin position="158"/>
        <end position="183"/>
    </location>
</feature>
<keyword evidence="4 9" id="KW-0812">Transmembrane</keyword>
<gene>
    <name evidence="12" type="ORF">REIFOR_00262</name>
</gene>
<evidence type="ECO:0000256" key="2">
    <source>
        <dbReference type="ARBA" id="ARBA00022448"/>
    </source>
</evidence>
<dbReference type="PANTHER" id="PTHR24221">
    <property type="entry name" value="ATP-BINDING CASSETTE SUB-FAMILY B"/>
    <property type="match status" value="1"/>
</dbReference>
<feature type="transmembrane region" description="Helical" evidence="9">
    <location>
        <begin position="86"/>
        <end position="109"/>
    </location>
</feature>
<dbReference type="InterPro" id="IPR036640">
    <property type="entry name" value="ABC1_TM_sf"/>
</dbReference>
<evidence type="ECO:0000256" key="7">
    <source>
        <dbReference type="ARBA" id="ARBA00022989"/>
    </source>
</evidence>
<dbReference type="Gene3D" id="1.20.1560.10">
    <property type="entry name" value="ABC transporter type 1, transmembrane domain"/>
    <property type="match status" value="1"/>
</dbReference>
<dbReference type="GO" id="GO:0016887">
    <property type="term" value="F:ATP hydrolysis activity"/>
    <property type="evidence" value="ECO:0007669"/>
    <property type="project" value="InterPro"/>
</dbReference>
<keyword evidence="13" id="KW-1185">Reference proteome</keyword>
<dbReference type="AlphaFoldDB" id="A0A2K8KMR7"/>
<dbReference type="PROSITE" id="PS50893">
    <property type="entry name" value="ABC_TRANSPORTER_2"/>
    <property type="match status" value="1"/>
</dbReference>
<dbReference type="Gene3D" id="3.40.50.300">
    <property type="entry name" value="P-loop containing nucleotide triphosphate hydrolases"/>
    <property type="match status" value="1"/>
</dbReference>
<evidence type="ECO:0000256" key="3">
    <source>
        <dbReference type="ARBA" id="ARBA00022475"/>
    </source>
</evidence>
<dbReference type="PROSITE" id="PS00211">
    <property type="entry name" value="ABC_TRANSPORTER_1"/>
    <property type="match status" value="1"/>
</dbReference>
<dbReference type="GO" id="GO:0140359">
    <property type="term" value="F:ABC-type transporter activity"/>
    <property type="evidence" value="ECO:0007669"/>
    <property type="project" value="InterPro"/>
</dbReference>
<evidence type="ECO:0000256" key="6">
    <source>
        <dbReference type="ARBA" id="ARBA00022840"/>
    </source>
</evidence>
<dbReference type="KEGG" id="rfo:REIFOR_00262"/>
<proteinExistence type="predicted"/>
<keyword evidence="3" id="KW-1003">Cell membrane</keyword>
<protein>
    <submittedName>
        <fullName evidence="12">ABC-type multidrug transport system, ATPase and permease component</fullName>
    </submittedName>
</protein>
<feature type="domain" description="ABC transmembrane type-1" evidence="11">
    <location>
        <begin position="35"/>
        <end position="333"/>
    </location>
</feature>
<dbReference type="Pfam" id="PF00005">
    <property type="entry name" value="ABC_tran"/>
    <property type="match status" value="1"/>
</dbReference>
<dbReference type="InterPro" id="IPR011527">
    <property type="entry name" value="ABC1_TM_dom"/>
</dbReference>
<evidence type="ECO:0000256" key="9">
    <source>
        <dbReference type="SAM" id="Phobius"/>
    </source>
</evidence>